<sequence>MTTKIPSLTQNISKAGHPTHGLGRKLLRASIPAALAFTLFLSASPKAVEAATPADTLVMAMSIDDVISLDPAEIFEITTSEVLTSTYERLITTDTKDPTKIIPQIAESWNFSDDGKSITFKIRKGLKFASGNPLTAQDAAYSLQRAIKLDMSPAFILGQFGLTRDNAEQNIVATDDETLVFTTGKAFAPSFVLNCLTSSVASIVDSKLVKEHEQKKEKTKDFPYETDFGYEWLKNNYAGSGPFALKQWRANEVLLLERNENYADAKPAMKRVIYRHVKEGVSQRLLLQAGDIDVARNLEPGDIEELGKDQKFHVINAPKGRVYYLVANQNVPELAKPEVRQALKYLIDYDTIESKLINGIGRTHQSFLPLGMFGAVDDKPFSYNVDKAKELLAKAGLKDGFKVTLDVRNNQPFVGIAENIQQTMGKAGIQVEILQGDGKLTTTKVRARKHQMALGIWGPDYWDPHTNAVTFTNNPNNGEDVSMRTNAWQAHWEIPELTAETMAAAEERDTAKREAMYHDLQKKFQETSPFAIIYQQIETAVTGSNVHDFNMVADANYVQTVTKD</sequence>
<dbReference type="Pfam" id="PF00496">
    <property type="entry name" value="SBP_bac_5"/>
    <property type="match status" value="1"/>
</dbReference>
<dbReference type="SUPFAM" id="SSF53850">
    <property type="entry name" value="Periplasmic binding protein-like II"/>
    <property type="match status" value="1"/>
</dbReference>
<comment type="caution">
    <text evidence="7">The sequence shown here is derived from an EMBL/GenBank/DDBJ whole genome shotgun (WGS) entry which is preliminary data.</text>
</comment>
<organism evidence="7 8">
    <name type="scientific">Ochrobactrum vermis</name>
    <dbReference type="NCBI Taxonomy" id="1827297"/>
    <lineage>
        <taxon>Bacteria</taxon>
        <taxon>Pseudomonadati</taxon>
        <taxon>Pseudomonadota</taxon>
        <taxon>Alphaproteobacteria</taxon>
        <taxon>Hyphomicrobiales</taxon>
        <taxon>Brucellaceae</taxon>
        <taxon>Brucella/Ochrobactrum group</taxon>
        <taxon>Ochrobactrum</taxon>
    </lineage>
</organism>
<feature type="domain" description="Solute-binding protein family 5" evidence="6">
    <location>
        <begin position="100"/>
        <end position="478"/>
    </location>
</feature>
<dbReference type="InterPro" id="IPR039424">
    <property type="entry name" value="SBP_5"/>
</dbReference>
<keyword evidence="4" id="KW-0732">Signal</keyword>
<dbReference type="InterPro" id="IPR030678">
    <property type="entry name" value="Peptide/Ni-bd"/>
</dbReference>
<comment type="similarity">
    <text evidence="2">Belongs to the bacterial solute-binding protein 5 family.</text>
</comment>
<gene>
    <name evidence="7" type="ORF">WH297_20405</name>
</gene>
<proteinExistence type="inferred from homology"/>
<dbReference type="InterPro" id="IPR000914">
    <property type="entry name" value="SBP_5_dom"/>
</dbReference>
<dbReference type="Proteomes" id="UP001375812">
    <property type="component" value="Unassembled WGS sequence"/>
</dbReference>
<evidence type="ECO:0000259" key="6">
    <source>
        <dbReference type="Pfam" id="PF00496"/>
    </source>
</evidence>
<evidence type="ECO:0000256" key="1">
    <source>
        <dbReference type="ARBA" id="ARBA00004418"/>
    </source>
</evidence>
<evidence type="ECO:0000313" key="8">
    <source>
        <dbReference type="Proteomes" id="UP001375812"/>
    </source>
</evidence>
<dbReference type="PANTHER" id="PTHR30290:SF34">
    <property type="entry name" value="ABC TRANSPORTER, PERIPLASMIC OLIGO-PEPTIDE BINDING PROTEIN, PUTATIVE-RELATED"/>
    <property type="match status" value="1"/>
</dbReference>
<dbReference type="PIRSF" id="PIRSF002741">
    <property type="entry name" value="MppA"/>
    <property type="match status" value="1"/>
</dbReference>
<reference evidence="7 8" key="1">
    <citation type="submission" date="2023-12" db="EMBL/GenBank/DDBJ databases">
        <title>Gut-associated functions are favored during microbiome assembly across C. elegans life.</title>
        <authorList>
            <person name="Zimmermann J."/>
        </authorList>
    </citation>
    <scope>NUCLEOTIDE SEQUENCE [LARGE SCALE GENOMIC DNA]</scope>
    <source>
        <strain evidence="7 8">MYb71</strain>
    </source>
</reference>
<protein>
    <submittedName>
        <fullName evidence="7">ABC transporter substrate-binding protein</fullName>
    </submittedName>
</protein>
<evidence type="ECO:0000313" key="7">
    <source>
        <dbReference type="EMBL" id="MEJ5022080.1"/>
    </source>
</evidence>
<keyword evidence="3" id="KW-0813">Transport</keyword>
<evidence type="ECO:0000256" key="5">
    <source>
        <dbReference type="ARBA" id="ARBA00022764"/>
    </source>
</evidence>
<evidence type="ECO:0000256" key="4">
    <source>
        <dbReference type="ARBA" id="ARBA00022729"/>
    </source>
</evidence>
<dbReference type="InterPro" id="IPR023765">
    <property type="entry name" value="SBP_5_CS"/>
</dbReference>
<dbReference type="EMBL" id="JBBGZH010000002">
    <property type="protein sequence ID" value="MEJ5022080.1"/>
    <property type="molecule type" value="Genomic_DNA"/>
</dbReference>
<comment type="subcellular location">
    <subcellularLocation>
        <location evidence="1">Periplasm</location>
    </subcellularLocation>
</comment>
<accession>A0ABU8PIK3</accession>
<keyword evidence="5" id="KW-0574">Periplasm</keyword>
<evidence type="ECO:0000256" key="3">
    <source>
        <dbReference type="ARBA" id="ARBA00022448"/>
    </source>
</evidence>
<dbReference type="PROSITE" id="PS01040">
    <property type="entry name" value="SBP_BACTERIAL_5"/>
    <property type="match status" value="1"/>
</dbReference>
<dbReference type="Gene3D" id="3.10.105.10">
    <property type="entry name" value="Dipeptide-binding Protein, Domain 3"/>
    <property type="match status" value="1"/>
</dbReference>
<dbReference type="RefSeq" id="WP_105544448.1">
    <property type="nucleotide sequence ID" value="NZ_JBBGZH010000002.1"/>
</dbReference>
<keyword evidence="8" id="KW-1185">Reference proteome</keyword>
<dbReference type="PANTHER" id="PTHR30290">
    <property type="entry name" value="PERIPLASMIC BINDING COMPONENT OF ABC TRANSPORTER"/>
    <property type="match status" value="1"/>
</dbReference>
<name>A0ABU8PIK3_9HYPH</name>
<dbReference type="Gene3D" id="3.90.76.10">
    <property type="entry name" value="Dipeptide-binding Protein, Domain 1"/>
    <property type="match status" value="1"/>
</dbReference>
<dbReference type="Gene3D" id="3.40.190.10">
    <property type="entry name" value="Periplasmic binding protein-like II"/>
    <property type="match status" value="1"/>
</dbReference>
<evidence type="ECO:0000256" key="2">
    <source>
        <dbReference type="ARBA" id="ARBA00005695"/>
    </source>
</evidence>
<dbReference type="CDD" id="cd08512">
    <property type="entry name" value="PBP2_NikA_DppA_OppA_like_7"/>
    <property type="match status" value="1"/>
</dbReference>